<dbReference type="SMART" id="SM00361">
    <property type="entry name" value="RRM_1"/>
    <property type="match status" value="3"/>
</dbReference>
<reference evidence="4" key="1">
    <citation type="journal article" date="2007" name="Science">
        <title>Draft genome of the filarial nematode parasite Brugia malayi.</title>
        <authorList>
            <person name="Ghedin E."/>
            <person name="Wang S."/>
            <person name="Spiro D."/>
            <person name="Caler E."/>
            <person name="Zhao Q."/>
            <person name="Crabtree J."/>
            <person name="Allen J.E."/>
            <person name="Delcher A.L."/>
            <person name="Guiliano D.B."/>
            <person name="Miranda-Saavedra D."/>
            <person name="Angiuoli S.V."/>
            <person name="Creasy T."/>
            <person name="Amedeo P."/>
            <person name="Haas B."/>
            <person name="El-Sayed N.M."/>
            <person name="Wortman J.R."/>
            <person name="Feldblyum T."/>
            <person name="Tallon L."/>
            <person name="Schatz M."/>
            <person name="Shumway M."/>
            <person name="Koo H."/>
            <person name="Salzberg S.L."/>
            <person name="Schobel S."/>
            <person name="Pertea M."/>
            <person name="Pop M."/>
            <person name="White O."/>
            <person name="Barton G.J."/>
            <person name="Carlow C.K."/>
            <person name="Crawford M.J."/>
            <person name="Daub J."/>
            <person name="Dimmic M.W."/>
            <person name="Estes C.F."/>
            <person name="Foster J.M."/>
            <person name="Ganatra M."/>
            <person name="Gregory W.F."/>
            <person name="Johnson N.M."/>
            <person name="Jin J."/>
            <person name="Komuniecki R."/>
            <person name="Korf I."/>
            <person name="Kumar S."/>
            <person name="Laney S."/>
            <person name="Li B.W."/>
            <person name="Li W."/>
            <person name="Lindblom T.H."/>
            <person name="Lustigman S."/>
            <person name="Ma D."/>
            <person name="Maina C.V."/>
            <person name="Martin D.M."/>
            <person name="McCarter J.P."/>
            <person name="McReynolds L."/>
            <person name="Mitreva M."/>
            <person name="Nutman T.B."/>
            <person name="Parkinson J."/>
            <person name="Peregrin-Alvarez J.M."/>
            <person name="Poole C."/>
            <person name="Ren Q."/>
            <person name="Saunders L."/>
            <person name="Sluder A.E."/>
            <person name="Smith K."/>
            <person name="Stanke M."/>
            <person name="Unnasch T.R."/>
            <person name="Ware J."/>
            <person name="Wei A.D."/>
            <person name="Weil G."/>
            <person name="Williams D.J."/>
            <person name="Zhang Y."/>
            <person name="Williams S.A."/>
            <person name="Fraser-Liggett C."/>
            <person name="Slatko B."/>
            <person name="Blaxter M.L."/>
            <person name="Scott A.L."/>
        </authorList>
    </citation>
    <scope>NUCLEOTIDE SEQUENCE</scope>
    <source>
        <strain evidence="4">FR3</strain>
    </source>
</reference>
<feature type="domain" description="RRM" evidence="3">
    <location>
        <begin position="107"/>
        <end position="182"/>
    </location>
</feature>
<dbReference type="SUPFAM" id="SSF54928">
    <property type="entry name" value="RNA-binding domain, RBD"/>
    <property type="match status" value="3"/>
</dbReference>
<dbReference type="SMART" id="SM00360">
    <property type="entry name" value="RRM"/>
    <property type="match status" value="3"/>
</dbReference>
<dbReference type="InterPro" id="IPR000504">
    <property type="entry name" value="RRM_dom"/>
</dbReference>
<dbReference type="FunFam" id="3.30.70.330:FF:001192">
    <property type="entry name" value="TIA-1/TIAL RNA binding protein homolog"/>
    <property type="match status" value="1"/>
</dbReference>
<dbReference type="InterPro" id="IPR003954">
    <property type="entry name" value="RRM_euk-type"/>
</dbReference>
<dbReference type="InterPro" id="IPR035979">
    <property type="entry name" value="RBD_domain_sf"/>
</dbReference>
<dbReference type="InterPro" id="IPR050825">
    <property type="entry name" value="RBM42_RBP45_47-like"/>
</dbReference>
<gene>
    <name evidence="5" type="primary">bma-tiar-2</name>
    <name evidence="4 5" type="ORF">Bm2287</name>
    <name evidence="4" type="ORF">BM_Bm2287</name>
</gene>
<dbReference type="Pfam" id="PF00076">
    <property type="entry name" value="RRM_1"/>
    <property type="match status" value="3"/>
</dbReference>
<dbReference type="CDD" id="cd12353">
    <property type="entry name" value="RRM2_TIA1_like"/>
    <property type="match status" value="1"/>
</dbReference>
<evidence type="ECO:0000256" key="2">
    <source>
        <dbReference type="PROSITE-ProRule" id="PRU00176"/>
    </source>
</evidence>
<keyword evidence="1 2" id="KW-0694">RNA-binding</keyword>
<dbReference type="Gene3D" id="3.30.70.330">
    <property type="match status" value="3"/>
</dbReference>
<dbReference type="EMBL" id="LN856944">
    <property type="protein sequence ID" value="CRZ24168.1"/>
    <property type="molecule type" value="Genomic_DNA"/>
</dbReference>
<name>A0A0H5S701_BRUMA</name>
<evidence type="ECO:0000313" key="4">
    <source>
        <dbReference type="EMBL" id="CRZ24168.1"/>
    </source>
</evidence>
<dbReference type="PROSITE" id="PS50102">
    <property type="entry name" value="RRM"/>
    <property type="match status" value="3"/>
</dbReference>
<organism evidence="4">
    <name type="scientific">Brugia malayi</name>
    <name type="common">Filarial nematode worm</name>
    <dbReference type="NCBI Taxonomy" id="6279"/>
    <lineage>
        <taxon>Eukaryota</taxon>
        <taxon>Metazoa</taxon>
        <taxon>Ecdysozoa</taxon>
        <taxon>Nematoda</taxon>
        <taxon>Chromadorea</taxon>
        <taxon>Rhabditida</taxon>
        <taxon>Spirurina</taxon>
        <taxon>Spiruromorpha</taxon>
        <taxon>Filarioidea</taxon>
        <taxon>Onchocercidae</taxon>
        <taxon>Brugia</taxon>
    </lineage>
</organism>
<dbReference type="PANTHER" id="PTHR47640:SF5">
    <property type="entry name" value="RRM DOMAIN-CONTAINING PROTEIN"/>
    <property type="match status" value="1"/>
</dbReference>
<dbReference type="PANTHER" id="PTHR47640">
    <property type="entry name" value="TRNA SELENOCYSTEINE 1-ASSOCIATED PROTEIN 1-RELATED-RELATED"/>
    <property type="match status" value="1"/>
</dbReference>
<evidence type="ECO:0000259" key="3">
    <source>
        <dbReference type="PROSITE" id="PS50102"/>
    </source>
</evidence>
<dbReference type="GO" id="GO:0003729">
    <property type="term" value="F:mRNA binding"/>
    <property type="evidence" value="ECO:0007669"/>
    <property type="project" value="InterPro"/>
</dbReference>
<sequence>MTSALYEEGGTFRHGKLLVVILQHSLILFTDTVMSFNSYGYGAYGYGQQVATPYGHDETGMMQGVMGPGTGGGGSCASSGGAYNARYHFQAAQNAGFDTGSEDHQPRTVYVGNLDPSITEDFITTLFGQIGAVTKTKVIFDGTNDPYAFVEFADHYTAAQALQAMNKRVLLEKEMKVNWATEPGSQAKVDTSKHFHVFVGDLSPEVDNKALKDAFAPFGEVSDAKVIRDATTLKSKGYGFVSYPKREEAERAIEQMNGQWLGRRTIRTNWATRKPTGTGAGDGQYGRSELNYDDVYNQTGPDNTSVYVGNVNSSANDEDLRAAFDKFGRILEVRIFKSQGYAFVRFDKKDSACNAICKMNGQELCGQNIKCSWGRTPEGHSQQASAYNQAQAYANYGGYGAYGYGNGASGGPGGSAAAQQQYWNYYQQYYSNPQLVQQQWQSYWQQQQPQGGNQ</sequence>
<dbReference type="InterPro" id="IPR012677">
    <property type="entry name" value="Nucleotide-bd_a/b_plait_sf"/>
</dbReference>
<reference evidence="4" key="2">
    <citation type="submission" date="2012-12" db="EMBL/GenBank/DDBJ databases">
        <authorList>
            <person name="Gao Y.W."/>
            <person name="Fan S.T."/>
            <person name="Sun H.T."/>
            <person name="Wang Z."/>
            <person name="Gao X.L."/>
            <person name="Li Y.G."/>
            <person name="Wang T.C."/>
            <person name="Zhang K."/>
            <person name="Xu W.W."/>
            <person name="Yu Z.J."/>
            <person name="Xia X.Z."/>
        </authorList>
    </citation>
    <scope>NUCLEOTIDE SEQUENCE</scope>
    <source>
        <strain evidence="4">FR3</strain>
    </source>
</reference>
<feature type="domain" description="RRM" evidence="3">
    <location>
        <begin position="195"/>
        <end position="273"/>
    </location>
</feature>
<evidence type="ECO:0000313" key="5">
    <source>
        <dbReference type="WormBase" id="Bm2287"/>
    </source>
</evidence>
<evidence type="ECO:0000256" key="1">
    <source>
        <dbReference type="ARBA" id="ARBA00022884"/>
    </source>
</evidence>
<protein>
    <submittedName>
        <fullName evidence="4">Bm2287</fullName>
    </submittedName>
</protein>
<dbReference type="OMA" id="NEIRVNW"/>
<dbReference type="CDD" id="cd12352">
    <property type="entry name" value="RRM1_TIA1_like"/>
    <property type="match status" value="1"/>
</dbReference>
<proteinExistence type="predicted"/>
<dbReference type="WormBase" id="Bm2287">
    <property type="protein sequence ID" value="BM03564"/>
    <property type="gene ID" value="WBGene00222548"/>
    <property type="gene designation" value="Bma-tiar-2"/>
</dbReference>
<dbReference type="AlphaFoldDB" id="A0A0H5S701"/>
<dbReference type="FunFam" id="3.30.70.330:FF:001013">
    <property type="entry name" value="TIA-1/TIAL RNA binding protein homolog"/>
    <property type="match status" value="1"/>
</dbReference>
<accession>A0A0H5S701</accession>
<feature type="domain" description="RRM" evidence="3">
    <location>
        <begin position="304"/>
        <end position="376"/>
    </location>
</feature>